<dbReference type="HAMAP" id="MF_01328_B">
    <property type="entry name" value="Ribosomal_uL4_B"/>
    <property type="match status" value="1"/>
</dbReference>
<keyword evidence="5" id="KW-0694">RNA-binding</keyword>
<evidence type="ECO:0000256" key="1">
    <source>
        <dbReference type="ARBA" id="ARBA00010528"/>
    </source>
</evidence>
<keyword evidence="7" id="KW-1185">Reference proteome</keyword>
<evidence type="ECO:0000313" key="6">
    <source>
        <dbReference type="EMBL" id="CAI9085329.1"/>
    </source>
</evidence>
<comment type="function">
    <text evidence="5">One of the primary rRNA binding proteins, this protein initially binds near the 5'-end of the 23S rRNA. It is important during the early stages of 50S assembly. It makes multiple contacts with different domains of the 23S rRNA in the assembled 50S subunit and ribosome.</text>
</comment>
<protein>
    <recommendedName>
        <fullName evidence="4 5">Large ribosomal subunit protein uL4</fullName>
    </recommendedName>
</protein>
<dbReference type="PANTHER" id="PTHR10746">
    <property type="entry name" value="50S RIBOSOMAL PROTEIN L4"/>
    <property type="match status" value="1"/>
</dbReference>
<dbReference type="PANTHER" id="PTHR10746:SF6">
    <property type="entry name" value="LARGE RIBOSOMAL SUBUNIT PROTEIN UL4M"/>
    <property type="match status" value="1"/>
</dbReference>
<keyword evidence="5" id="KW-0699">rRNA-binding</keyword>
<keyword evidence="3 5" id="KW-0687">Ribonucleoprotein</keyword>
<comment type="similarity">
    <text evidence="1 5">Belongs to the universal ribosomal protein uL4 family.</text>
</comment>
<dbReference type="GO" id="GO:0005840">
    <property type="term" value="C:ribosome"/>
    <property type="evidence" value="ECO:0007669"/>
    <property type="project" value="UniProtKB-KW"/>
</dbReference>
<dbReference type="SUPFAM" id="SSF52166">
    <property type="entry name" value="Ribosomal protein L4"/>
    <property type="match status" value="1"/>
</dbReference>
<reference evidence="6" key="1">
    <citation type="submission" date="2023-03" db="EMBL/GenBank/DDBJ databases">
        <authorList>
            <person name="Cremers G."/>
            <person name="Picone N."/>
        </authorList>
    </citation>
    <scope>NUCLEOTIDE SEQUENCE</scope>
    <source>
        <strain evidence="6">Sample_alias</strain>
    </source>
</reference>
<dbReference type="InterPro" id="IPR023574">
    <property type="entry name" value="Ribosomal_uL4_dom_sf"/>
</dbReference>
<organism evidence="6 7">
    <name type="scientific">Candidatus Methylacidiphilum fumarolicum</name>
    <dbReference type="NCBI Taxonomy" id="591154"/>
    <lineage>
        <taxon>Bacteria</taxon>
        <taxon>Pseudomonadati</taxon>
        <taxon>Verrucomicrobiota</taxon>
        <taxon>Methylacidiphilae</taxon>
        <taxon>Methylacidiphilales</taxon>
        <taxon>Methylacidiphilaceae</taxon>
        <taxon>Methylacidiphilum (ex Ratnadevi et al. 2023)</taxon>
    </lineage>
</organism>
<accession>A0ABM9ICE0</accession>
<sequence length="218" mass="24178">MELLSREKAEQYGLVFPQVKERDQVLHDALCGYLANIRSGTRATKTKATVKASGRKPWRQKGTGRARAGYVSSPIWVGGGVVFGPQPRDFSKKIPKKIKQLALIKALAAKINNESVLCIDHANLATIKTKHIFSLLDGWDGKESCLLILKSPNRNVLLSGRNIPHLDIVTAWDVNALDLMSFKKIFIEKEAINILVERIKKHHQTGDAIANNHNGGNQ</sequence>
<evidence type="ECO:0000313" key="7">
    <source>
        <dbReference type="Proteomes" id="UP001161497"/>
    </source>
</evidence>
<evidence type="ECO:0000256" key="4">
    <source>
        <dbReference type="ARBA" id="ARBA00035244"/>
    </source>
</evidence>
<dbReference type="Gene3D" id="3.40.1370.10">
    <property type="match status" value="1"/>
</dbReference>
<keyword evidence="2 5" id="KW-0689">Ribosomal protein</keyword>
<dbReference type="Pfam" id="PF00573">
    <property type="entry name" value="Ribosomal_L4"/>
    <property type="match status" value="1"/>
</dbReference>
<proteinExistence type="inferred from homology"/>
<dbReference type="NCBIfam" id="TIGR03953">
    <property type="entry name" value="rplD_bact"/>
    <property type="match status" value="1"/>
</dbReference>
<comment type="subunit">
    <text evidence="5">Part of the 50S ribosomal subunit.</text>
</comment>
<dbReference type="RefSeq" id="WP_009061283.1">
    <property type="nucleotide sequence ID" value="NZ_JAHXRZ010000002.1"/>
</dbReference>
<evidence type="ECO:0000256" key="3">
    <source>
        <dbReference type="ARBA" id="ARBA00023274"/>
    </source>
</evidence>
<dbReference type="EMBL" id="OX458932">
    <property type="protein sequence ID" value="CAI9085329.1"/>
    <property type="molecule type" value="Genomic_DNA"/>
</dbReference>
<comment type="function">
    <text evidence="5">Forms part of the polypeptide exit tunnel.</text>
</comment>
<dbReference type="InterPro" id="IPR002136">
    <property type="entry name" value="Ribosomal_uL4"/>
</dbReference>
<evidence type="ECO:0000256" key="2">
    <source>
        <dbReference type="ARBA" id="ARBA00022980"/>
    </source>
</evidence>
<name>A0ABM9ICE0_9BACT</name>
<dbReference type="InterPro" id="IPR013005">
    <property type="entry name" value="Ribosomal_uL4-like"/>
</dbReference>
<dbReference type="Proteomes" id="UP001161497">
    <property type="component" value="Chromosome"/>
</dbReference>
<gene>
    <name evidence="5 6" type="primary">rplD</name>
    <name evidence="6" type="ORF">MFUM_0955</name>
</gene>
<evidence type="ECO:0000256" key="5">
    <source>
        <dbReference type="HAMAP-Rule" id="MF_01328"/>
    </source>
</evidence>